<feature type="region of interest" description="Disordered" evidence="1">
    <location>
        <begin position="1"/>
        <end position="69"/>
    </location>
</feature>
<gene>
    <name evidence="2" type="ORF">XENORESO_003978</name>
</gene>
<organism evidence="2 3">
    <name type="scientific">Xenotaenia resolanae</name>
    <dbReference type="NCBI Taxonomy" id="208358"/>
    <lineage>
        <taxon>Eukaryota</taxon>
        <taxon>Metazoa</taxon>
        <taxon>Chordata</taxon>
        <taxon>Craniata</taxon>
        <taxon>Vertebrata</taxon>
        <taxon>Euteleostomi</taxon>
        <taxon>Actinopterygii</taxon>
        <taxon>Neopterygii</taxon>
        <taxon>Teleostei</taxon>
        <taxon>Neoteleostei</taxon>
        <taxon>Acanthomorphata</taxon>
        <taxon>Ovalentaria</taxon>
        <taxon>Atherinomorphae</taxon>
        <taxon>Cyprinodontiformes</taxon>
        <taxon>Goodeidae</taxon>
        <taxon>Xenotaenia</taxon>
    </lineage>
</organism>
<evidence type="ECO:0000313" key="2">
    <source>
        <dbReference type="EMBL" id="MEQ2267286.1"/>
    </source>
</evidence>
<feature type="non-terminal residue" evidence="2">
    <location>
        <position position="1"/>
    </location>
</feature>
<protein>
    <submittedName>
        <fullName evidence="2">Uncharacterized protein</fullName>
    </submittedName>
</protein>
<dbReference type="Pfam" id="PF01391">
    <property type="entry name" value="Collagen"/>
    <property type="match status" value="1"/>
</dbReference>
<reference evidence="2 3" key="1">
    <citation type="submission" date="2021-06" db="EMBL/GenBank/DDBJ databases">
        <authorList>
            <person name="Palmer J.M."/>
        </authorList>
    </citation>
    <scope>NUCLEOTIDE SEQUENCE [LARGE SCALE GENOMIC DNA]</scope>
    <source>
        <strain evidence="2 3">XR_2019</strain>
        <tissue evidence="2">Muscle</tissue>
    </source>
</reference>
<proteinExistence type="predicted"/>
<keyword evidence="3" id="KW-1185">Reference proteome</keyword>
<comment type="caution">
    <text evidence="2">The sequence shown here is derived from an EMBL/GenBank/DDBJ whole genome shotgun (WGS) entry which is preliminary data.</text>
</comment>
<name>A0ABV0WCZ5_9TELE</name>
<dbReference type="EMBL" id="JAHRIM010041730">
    <property type="protein sequence ID" value="MEQ2267286.1"/>
    <property type="molecule type" value="Genomic_DNA"/>
</dbReference>
<evidence type="ECO:0000256" key="1">
    <source>
        <dbReference type="SAM" id="MobiDB-lite"/>
    </source>
</evidence>
<dbReference type="InterPro" id="IPR008160">
    <property type="entry name" value="Collagen"/>
</dbReference>
<sequence>GEPGAVGLRGPEGAPGIGTQGEKGDQGQRGIRGLTGPPGIAGPSGPKGEPGAQGRPGSSGPPGRFITGPKVCAFSSRSFHHSCLFS</sequence>
<evidence type="ECO:0000313" key="3">
    <source>
        <dbReference type="Proteomes" id="UP001444071"/>
    </source>
</evidence>
<accession>A0ABV0WCZ5</accession>
<feature type="compositionally biased region" description="Low complexity" evidence="1">
    <location>
        <begin position="55"/>
        <end position="64"/>
    </location>
</feature>
<dbReference type="Proteomes" id="UP001444071">
    <property type="component" value="Unassembled WGS sequence"/>
</dbReference>
<feature type="non-terminal residue" evidence="2">
    <location>
        <position position="86"/>
    </location>
</feature>